<feature type="transmembrane region" description="Helical" evidence="1">
    <location>
        <begin position="12"/>
        <end position="28"/>
    </location>
</feature>
<evidence type="ECO:0000313" key="3">
    <source>
        <dbReference type="Proteomes" id="UP001158598"/>
    </source>
</evidence>
<evidence type="ECO:0000256" key="1">
    <source>
        <dbReference type="SAM" id="Phobius"/>
    </source>
</evidence>
<dbReference type="Pfam" id="PF07254">
    <property type="entry name" value="Cpta_toxin"/>
    <property type="match status" value="1"/>
</dbReference>
<keyword evidence="1" id="KW-1133">Transmembrane helix</keyword>
<gene>
    <name evidence="2" type="ORF">MCNOR_3071</name>
</gene>
<reference evidence="2" key="1">
    <citation type="submission" date="2023-03" db="EMBL/GenBank/DDBJ databases">
        <authorList>
            <person name="Pearce D."/>
        </authorList>
    </citation>
    <scope>NUCLEOTIDE SEQUENCE</scope>
    <source>
        <strain evidence="2">Mc</strain>
    </source>
</reference>
<accession>A0AA35XUT0</accession>
<sequence>MLIVEPASSRIHSLAVCAVGLLALAGIWGAGMSLSVRLGLTLCLAGYLAFLRSQRRFGARLDGVGAWSVTTAGGEAFPAKLKGSGFSSPFCVVLHFSTAFGKVTVPVFRDSVDAETYRRLRVHLRCRVASQRGRNAGLLH</sequence>
<protein>
    <submittedName>
        <fullName evidence="2">Toxin CptA</fullName>
    </submittedName>
</protein>
<organism evidence="2 3">
    <name type="scientific">Methylococcus capsulatus</name>
    <dbReference type="NCBI Taxonomy" id="414"/>
    <lineage>
        <taxon>Bacteria</taxon>
        <taxon>Pseudomonadati</taxon>
        <taxon>Pseudomonadota</taxon>
        <taxon>Gammaproteobacteria</taxon>
        <taxon>Methylococcales</taxon>
        <taxon>Methylococcaceae</taxon>
        <taxon>Methylococcus</taxon>
    </lineage>
</organism>
<keyword evidence="1" id="KW-0812">Transmembrane</keyword>
<name>A0AA35XUT0_METCP</name>
<dbReference type="RefSeq" id="WP_017365686.1">
    <property type="nucleotide sequence ID" value="NZ_CP079096.1"/>
</dbReference>
<proteinExistence type="predicted"/>
<keyword evidence="1" id="KW-0472">Membrane</keyword>
<dbReference type="EMBL" id="OX458332">
    <property type="protein sequence ID" value="CAI8881274.1"/>
    <property type="molecule type" value="Genomic_DNA"/>
</dbReference>
<feature type="transmembrane region" description="Helical" evidence="1">
    <location>
        <begin position="34"/>
        <end position="51"/>
    </location>
</feature>
<evidence type="ECO:0000313" key="2">
    <source>
        <dbReference type="EMBL" id="CAI8881274.1"/>
    </source>
</evidence>
<dbReference type="Proteomes" id="UP001158598">
    <property type="component" value="Chromosome"/>
</dbReference>
<dbReference type="AlphaFoldDB" id="A0AA35XUT0"/>
<dbReference type="InterPro" id="IPR009883">
    <property type="entry name" value="YgfX"/>
</dbReference>